<evidence type="ECO:0000313" key="2">
    <source>
        <dbReference type="EMBL" id="TXC62269.1"/>
    </source>
</evidence>
<proteinExistence type="predicted"/>
<organism evidence="2 3">
    <name type="scientific">Allosphingosinicella ginsenosidimutans</name>
    <dbReference type="NCBI Taxonomy" id="1176539"/>
    <lineage>
        <taxon>Bacteria</taxon>
        <taxon>Pseudomonadati</taxon>
        <taxon>Pseudomonadota</taxon>
        <taxon>Alphaproteobacteria</taxon>
        <taxon>Sphingomonadales</taxon>
        <taxon>Sphingomonadaceae</taxon>
        <taxon>Allosphingosinicella</taxon>
    </lineage>
</organism>
<comment type="caution">
    <text evidence="2">The sequence shown here is derived from an EMBL/GenBank/DDBJ whole genome shotgun (WGS) entry which is preliminary data.</text>
</comment>
<keyword evidence="1" id="KW-0732">Signal</keyword>
<evidence type="ECO:0000313" key="3">
    <source>
        <dbReference type="Proteomes" id="UP000321249"/>
    </source>
</evidence>
<accession>A0A5C6TPS6</accession>
<feature type="chain" id="PRO_5022833878" description="Periplasmic heavy metal sensor" evidence="1">
    <location>
        <begin position="24"/>
        <end position="116"/>
    </location>
</feature>
<protein>
    <recommendedName>
        <fullName evidence="4">Periplasmic heavy metal sensor</fullName>
    </recommendedName>
</protein>
<gene>
    <name evidence="2" type="ORF">FRZ32_00530</name>
</gene>
<dbReference type="Proteomes" id="UP000321249">
    <property type="component" value="Unassembled WGS sequence"/>
</dbReference>
<sequence>MRKLLISAALAGAALTAAAPASAQPWRLTPVVSAQIRQDINQLDMQINRAQQRRTISPREAASLRREALQLRRTYQIYQRGGLNRAEVRTLQNGINRLHMRLRLEQRDWDRVPGRR</sequence>
<dbReference type="OrthoDB" id="7507859at2"/>
<feature type="signal peptide" evidence="1">
    <location>
        <begin position="1"/>
        <end position="23"/>
    </location>
</feature>
<dbReference type="RefSeq" id="WP_147041657.1">
    <property type="nucleotide sequence ID" value="NZ_BAABIR010000001.1"/>
</dbReference>
<dbReference type="EMBL" id="VOQQ01000001">
    <property type="protein sequence ID" value="TXC62269.1"/>
    <property type="molecule type" value="Genomic_DNA"/>
</dbReference>
<evidence type="ECO:0008006" key="4">
    <source>
        <dbReference type="Google" id="ProtNLM"/>
    </source>
</evidence>
<dbReference type="AlphaFoldDB" id="A0A5C6TPS6"/>
<reference evidence="2 3" key="1">
    <citation type="journal article" date="2015" name="J. Microbiol.">
        <title>Sphingosinicella ginsenosidimutans sp. nov., with ginsenoside converting activity.</title>
        <authorList>
            <person name="Kim J.K."/>
            <person name="Kang M.S."/>
            <person name="Park S.C."/>
            <person name="Kim K.M."/>
            <person name="Choi K."/>
            <person name="Yoon M.H."/>
            <person name="Im W.T."/>
        </authorList>
    </citation>
    <scope>NUCLEOTIDE SEQUENCE [LARGE SCALE GENOMIC DNA]</scope>
    <source>
        <strain evidence="2 3">BS-11</strain>
    </source>
</reference>
<keyword evidence="3" id="KW-1185">Reference proteome</keyword>
<name>A0A5C6TPS6_9SPHN</name>
<evidence type="ECO:0000256" key="1">
    <source>
        <dbReference type="SAM" id="SignalP"/>
    </source>
</evidence>